<evidence type="ECO:0000256" key="1">
    <source>
        <dbReference type="ARBA" id="ARBA00022741"/>
    </source>
</evidence>
<feature type="region of interest" description="Disordered" evidence="3">
    <location>
        <begin position="842"/>
        <end position="902"/>
    </location>
</feature>
<dbReference type="InterPro" id="IPR041664">
    <property type="entry name" value="AAA_16"/>
</dbReference>
<dbReference type="GO" id="GO:0005737">
    <property type="term" value="C:cytoplasm"/>
    <property type="evidence" value="ECO:0007669"/>
    <property type="project" value="TreeGrafter"/>
</dbReference>
<dbReference type="InterPro" id="IPR027417">
    <property type="entry name" value="P-loop_NTPase"/>
</dbReference>
<keyword evidence="6" id="KW-1185">Reference proteome</keyword>
<dbReference type="Gene3D" id="3.40.50.300">
    <property type="entry name" value="P-loop containing nucleotide triphosphate hydrolases"/>
    <property type="match status" value="1"/>
</dbReference>
<dbReference type="AlphaFoldDB" id="A0A1H0LX57"/>
<dbReference type="GO" id="GO:0004016">
    <property type="term" value="F:adenylate cyclase activity"/>
    <property type="evidence" value="ECO:0007669"/>
    <property type="project" value="TreeGrafter"/>
</dbReference>
<dbReference type="SUPFAM" id="SSF52540">
    <property type="entry name" value="P-loop containing nucleoside triphosphate hydrolases"/>
    <property type="match status" value="1"/>
</dbReference>
<evidence type="ECO:0000313" key="6">
    <source>
        <dbReference type="Proteomes" id="UP000199651"/>
    </source>
</evidence>
<sequence length="902" mass="94596">MLTLEVMTAVEEWQGLRLPFVGRQEELRAGIRAVLSAPSAVCVTGPPGVGKTRLVREILADRQVRSRTVLRGVCQPPPGEVFPYGAVFEALRQAGPPTRTPSPVTGALAPYLPELAAHLSAALPPLPDPAAQRHRLFRAVRDLLDALSPAVLVIEDLQWADDGTRALLRYLVAQEPVRLSTVVTQWSRPDLPGARVISLSGLDSAAVTELALAVDPAATSRVLSALPEYTGGRPHLVEHATAYSLRTGEQSLARIPLPRAMRLDTAAWLDALSPTARAVVVASAVVGDAAPCAVLARVAATTSGEAAAAVAEAVAAGLLSESGTDRYRVEPAAVRRCVRDGLAGPDARRAHTRALSALRDDPVASPARLAEHARLAGRFADWVTYAELADGDGAATALGAVLDEPALPPDLRERVATRYARLVAAHPGHGDAARLDQLVRDPVLSTAAHGEARLALGLVLVRRREGVEAGRTELALAVGELEDRPDRAARAMAVLADPALGARSLAEHREWADRGVRTLAGDRPALLASITASRVCAGNGPVPESVRRPPEGVRAPEDRLDLARAHLTVAHGYSWTGQAARARAHLRTARRLSDDSLGAGLGLRLDLHTGQWAGLAERAEAHLSADPDALPNSAEAALVLAVLASATGDRQAAEHWFARTGLDVPEDGICPVVLAASAGVIRMLLDRDEVAAADVEADRAMELFRDKGIWTWSGEVVPAVALAWLRAGRHADARALAEELTAVATGPGAPAVVAAAHAAMGAVAAAEEADERALWHFERARHHAARTGATYAATAHGENAVRIRLKLGDAEAVSALIALVGAYETLGATRDANRCRLLLRDHGSPRTPGAGAATAPARCPRASRTSPRSWFSTGRTRRSPTSSSCPAAPSNSTSPGCCGNSA</sequence>
<dbReference type="PANTHER" id="PTHR16305">
    <property type="entry name" value="TESTICULAR SOLUBLE ADENYLYL CYCLASE"/>
    <property type="match status" value="1"/>
</dbReference>
<reference evidence="6" key="1">
    <citation type="submission" date="2016-10" db="EMBL/GenBank/DDBJ databases">
        <authorList>
            <person name="Varghese N."/>
            <person name="Submissions S."/>
        </authorList>
    </citation>
    <scope>NUCLEOTIDE SEQUENCE [LARGE SCALE GENOMIC DNA]</scope>
    <source>
        <strain evidence="6">IBRC-M 10655</strain>
    </source>
</reference>
<evidence type="ECO:0000256" key="3">
    <source>
        <dbReference type="SAM" id="MobiDB-lite"/>
    </source>
</evidence>
<proteinExistence type="predicted"/>
<dbReference type="GO" id="GO:0005524">
    <property type="term" value="F:ATP binding"/>
    <property type="evidence" value="ECO:0007669"/>
    <property type="project" value="UniProtKB-KW"/>
</dbReference>
<evidence type="ECO:0000256" key="2">
    <source>
        <dbReference type="ARBA" id="ARBA00022840"/>
    </source>
</evidence>
<dbReference type="PANTHER" id="PTHR16305:SF35">
    <property type="entry name" value="TRANSCRIPTIONAL ACTIVATOR DOMAIN"/>
    <property type="match status" value="1"/>
</dbReference>
<dbReference type="STRING" id="504798.SAMN05421871_105143"/>
<accession>A0A1H0LX57</accession>
<name>A0A1H0LX57_9PSEU</name>
<feature type="compositionally biased region" description="Low complexity" evidence="3">
    <location>
        <begin position="845"/>
        <end position="895"/>
    </location>
</feature>
<keyword evidence="1" id="KW-0547">Nucleotide-binding</keyword>
<dbReference type="EMBL" id="FNJB01000004">
    <property type="protein sequence ID" value="SDO72631.1"/>
    <property type="molecule type" value="Genomic_DNA"/>
</dbReference>
<evidence type="ECO:0000313" key="5">
    <source>
        <dbReference type="EMBL" id="SDO72631.1"/>
    </source>
</evidence>
<gene>
    <name evidence="5" type="ORF">SAMN05192558_104317</name>
</gene>
<keyword evidence="2" id="KW-0067">ATP-binding</keyword>
<organism evidence="5 6">
    <name type="scientific">Actinokineospora alba</name>
    <dbReference type="NCBI Taxonomy" id="504798"/>
    <lineage>
        <taxon>Bacteria</taxon>
        <taxon>Bacillati</taxon>
        <taxon>Actinomycetota</taxon>
        <taxon>Actinomycetes</taxon>
        <taxon>Pseudonocardiales</taxon>
        <taxon>Pseudonocardiaceae</taxon>
        <taxon>Actinokineospora</taxon>
    </lineage>
</organism>
<dbReference type="Proteomes" id="UP000199651">
    <property type="component" value="Unassembled WGS sequence"/>
</dbReference>
<protein>
    <submittedName>
        <fullName evidence="5">AAA ATPase domain-containing protein</fullName>
    </submittedName>
</protein>
<feature type="domain" description="Orc1-like AAA ATPase" evidence="4">
    <location>
        <begin position="19"/>
        <end position="177"/>
    </location>
</feature>
<evidence type="ECO:0000259" key="4">
    <source>
        <dbReference type="Pfam" id="PF13191"/>
    </source>
</evidence>
<dbReference type="Pfam" id="PF13191">
    <property type="entry name" value="AAA_16"/>
    <property type="match status" value="1"/>
</dbReference>